<evidence type="ECO:0000313" key="1">
    <source>
        <dbReference type="EMBL" id="AEH89497.1"/>
    </source>
</evidence>
<reference evidence="1 2" key="1">
    <citation type="submission" date="2010-10" db="EMBL/GenBank/DDBJ databases">
        <title>Complete sequence of Mesorhizobium opportunistum WSM2075.</title>
        <authorList>
            <consortium name="US DOE Joint Genome Institute"/>
            <person name="Lucas S."/>
            <person name="Copeland A."/>
            <person name="Lapidus A."/>
            <person name="Cheng J.-F."/>
            <person name="Bruce D."/>
            <person name="Goodwin L."/>
            <person name="Pitluck S."/>
            <person name="Chertkov O."/>
            <person name="Misra M."/>
            <person name="Detter J.C."/>
            <person name="Han C."/>
            <person name="Tapia R."/>
            <person name="Land M."/>
            <person name="Hauser L."/>
            <person name="Kyrpides N."/>
            <person name="Ovchinnikova G."/>
            <person name="Mavrommatis K.M."/>
            <person name="Tiwari R.P."/>
            <person name="Howieson J.G."/>
            <person name="O'Hara G.W."/>
            <person name="Nandasena K.G."/>
            <person name="Woyke T."/>
        </authorList>
    </citation>
    <scope>NUCLEOTIDE SEQUENCE [LARGE SCALE GENOMIC DNA]</scope>
    <source>
        <strain evidence="2">LMG 24607 / HAMBI 3007 / WSM2075</strain>
    </source>
</reference>
<proteinExistence type="predicted"/>
<protein>
    <submittedName>
        <fullName evidence="1">Uncharacterized protein</fullName>
    </submittedName>
</protein>
<sequence length="71" mass="7600">MTQGKSNEIMDCDNAGGIVITQRSKTVCVAVGVNRGHEYEVKGRSPKAALALWIEAAGYLGRGSLDSFDKK</sequence>
<dbReference type="AlphaFoldDB" id="F7Y3M8"/>
<evidence type="ECO:0000313" key="2">
    <source>
        <dbReference type="Proteomes" id="UP000001623"/>
    </source>
</evidence>
<name>F7Y3M8_MESOW</name>
<dbReference type="Proteomes" id="UP000001623">
    <property type="component" value="Chromosome"/>
</dbReference>
<organism evidence="1 2">
    <name type="scientific">Mesorhizobium opportunistum (strain LMG 24607 / HAMBI 3007 / WSM2075)</name>
    <dbReference type="NCBI Taxonomy" id="536019"/>
    <lineage>
        <taxon>Bacteria</taxon>
        <taxon>Pseudomonadati</taxon>
        <taxon>Pseudomonadota</taxon>
        <taxon>Alphaproteobacteria</taxon>
        <taxon>Hyphomicrobiales</taxon>
        <taxon>Phyllobacteriaceae</taxon>
        <taxon>Mesorhizobium</taxon>
    </lineage>
</organism>
<accession>F7Y3M8</accession>
<dbReference type="KEGG" id="mop:Mesop_5078"/>
<dbReference type="EMBL" id="CP002279">
    <property type="protein sequence ID" value="AEH89497.1"/>
    <property type="molecule type" value="Genomic_DNA"/>
</dbReference>
<dbReference type="HOGENOM" id="CLU_2735345_0_0_5"/>
<gene>
    <name evidence="1" type="ordered locus">Mesop_5078</name>
</gene>